<evidence type="ECO:0000313" key="1">
    <source>
        <dbReference type="EMBL" id="GAA4104112.1"/>
    </source>
</evidence>
<dbReference type="InterPro" id="IPR042099">
    <property type="entry name" value="ANL_N_sf"/>
</dbReference>
<evidence type="ECO:0008006" key="3">
    <source>
        <dbReference type="Google" id="ProtNLM"/>
    </source>
</evidence>
<accession>A0ABP7X4Q4</accession>
<gene>
    <name evidence="1" type="ORF">GCM10022414_32840</name>
</gene>
<dbReference type="Gene3D" id="3.40.50.12780">
    <property type="entry name" value="N-terminal domain of ligase-like"/>
    <property type="match status" value="1"/>
</dbReference>
<comment type="caution">
    <text evidence="1">The sequence shown here is derived from an EMBL/GenBank/DDBJ whole genome shotgun (WGS) entry which is preliminary data.</text>
</comment>
<dbReference type="EMBL" id="BAABDM010000009">
    <property type="protein sequence ID" value="GAA4104112.1"/>
    <property type="molecule type" value="Genomic_DNA"/>
</dbReference>
<dbReference type="Proteomes" id="UP001500392">
    <property type="component" value="Unassembled WGS sequence"/>
</dbReference>
<name>A0ABP7X4Q4_9GAMM</name>
<dbReference type="RefSeq" id="WP_344938137.1">
    <property type="nucleotide sequence ID" value="NZ_BAABDM010000009.1"/>
</dbReference>
<reference evidence="2" key="1">
    <citation type="journal article" date="2019" name="Int. J. Syst. Evol. Microbiol.">
        <title>The Global Catalogue of Microorganisms (GCM) 10K type strain sequencing project: providing services to taxonomists for standard genome sequencing and annotation.</title>
        <authorList>
            <consortium name="The Broad Institute Genomics Platform"/>
            <consortium name="The Broad Institute Genome Sequencing Center for Infectious Disease"/>
            <person name="Wu L."/>
            <person name="Ma J."/>
        </authorList>
    </citation>
    <scope>NUCLEOTIDE SEQUENCE [LARGE SCALE GENOMIC DNA]</scope>
    <source>
        <strain evidence="2">JCM 17304</strain>
    </source>
</reference>
<keyword evidence="2" id="KW-1185">Reference proteome</keyword>
<organism evidence="1 2">
    <name type="scientific">Zhongshania borealis</name>
    <dbReference type="NCBI Taxonomy" id="889488"/>
    <lineage>
        <taxon>Bacteria</taxon>
        <taxon>Pseudomonadati</taxon>
        <taxon>Pseudomonadota</taxon>
        <taxon>Gammaproteobacteria</taxon>
        <taxon>Cellvibrionales</taxon>
        <taxon>Spongiibacteraceae</taxon>
        <taxon>Zhongshania</taxon>
    </lineage>
</organism>
<evidence type="ECO:0000313" key="2">
    <source>
        <dbReference type="Proteomes" id="UP001500392"/>
    </source>
</evidence>
<proteinExistence type="predicted"/>
<sequence>MSGYEELQKSEEFKEQFAADPLNFLDFEKEIVFSLDPIDLDMIRLSLAQKKFSAAKESIAMVGRMAVQNNISEIDNFNDLLPLCYNQETYKGYPQAWLESGDFTRMTKWLSKLCAADLSCVDASSCELIEDWMRVLKEQSDVDLMMSAGAEGKASFLPRTKQEWDMLMEITYSGFSKCDGPNGESIALRPGTDRVPLVYPGARRGARSWRFMDFYEAKFGEGLVDAPLGYVDSDLVSLAGRIREASRKGEAGSLQINPKLLERKADVARSNAELPKQFMGLMDRMMNKYRGERIIFYGSMKIIYNLAQKFREQGVKGAYSPDSFIICGGGFDGDKAPQNWKKEVTDALGLYDGQLRVGYGMQEGLWAMEACEYDKYHVPTTIIPFVLDEDSDEPLPRTGCQTGRYAFFDLLPVTSWGGYITSDQVTMTFDQPCACGQKGVYIETTINKVVSRTDDKIGCAGTSSAVEEATEFLLKG</sequence>
<protein>
    <recommendedName>
        <fullName evidence="3">Acyl-protein synthetase LuxE domain-containing protein</fullName>
    </recommendedName>
</protein>